<protein>
    <submittedName>
        <fullName evidence="1">Uncharacterized protein</fullName>
    </submittedName>
</protein>
<accession>A0A1G8AP96</accession>
<dbReference type="Proteomes" id="UP000199009">
    <property type="component" value="Chromosome I"/>
</dbReference>
<evidence type="ECO:0000313" key="2">
    <source>
        <dbReference type="Proteomes" id="UP000199009"/>
    </source>
</evidence>
<dbReference type="EMBL" id="LT629692">
    <property type="protein sequence ID" value="SDH22747.1"/>
    <property type="molecule type" value="Genomic_DNA"/>
</dbReference>
<evidence type="ECO:0000313" key="1">
    <source>
        <dbReference type="EMBL" id="SDH22747.1"/>
    </source>
</evidence>
<organism evidence="1 2">
    <name type="scientific">Microbacterium pygmaeum</name>
    <dbReference type="NCBI Taxonomy" id="370764"/>
    <lineage>
        <taxon>Bacteria</taxon>
        <taxon>Bacillati</taxon>
        <taxon>Actinomycetota</taxon>
        <taxon>Actinomycetes</taxon>
        <taxon>Micrococcales</taxon>
        <taxon>Microbacteriaceae</taxon>
        <taxon>Microbacterium</taxon>
    </lineage>
</organism>
<keyword evidence="2" id="KW-1185">Reference proteome</keyword>
<name>A0A1G8AP96_9MICO</name>
<reference evidence="1 2" key="1">
    <citation type="submission" date="2016-10" db="EMBL/GenBank/DDBJ databases">
        <authorList>
            <person name="de Groot N.N."/>
        </authorList>
    </citation>
    <scope>NUCLEOTIDE SEQUENCE [LARGE SCALE GENOMIC DNA]</scope>
    <source>
        <strain evidence="1 2">DSM 23142</strain>
    </source>
</reference>
<sequence length="35" mass="3771">MVVTLNGFTVDALAFAEQAGVALYVYRDGQFVAFS</sequence>
<gene>
    <name evidence="1" type="ORF">SAMN04489810_2441</name>
</gene>
<dbReference type="AlphaFoldDB" id="A0A1G8AP96"/>
<proteinExistence type="predicted"/>